<sequence length="339" mass="36739">MSSNDDGSGKFSLWRPLVQLVSKRVALVLLPGILYGIFLSLALGSFSLLLTSKSTTRTVRLLLGFILFALWASTTAFLVFNSVTAQYSILQDGYIAWSSKTDPGYDGAEVVFLGNTIVWWRACALWRERARWPVRVVGGILVLAAFGAGIADISSSCAGDGWNVNNLSVGDGYIYEGFAYDAIPISLSLAGNFIATALTAGKACRFRSSLRKHLEAGMGSSRREKVAILLVESGLVYTLLWIVVAALYGAGVQDLFAVFDLLEATNLWTAYAVFLQGGIVPLVAIYPTVVIIFVALGRSQVDKEFWTSRRRTPATTTAPLDGGPAEMTTHDRHPILEKP</sequence>
<evidence type="ECO:0000256" key="1">
    <source>
        <dbReference type="SAM" id="MobiDB-lite"/>
    </source>
</evidence>
<gene>
    <name evidence="3" type="ORF">GSI_00407</name>
</gene>
<protein>
    <submittedName>
        <fullName evidence="3">Uncharacterized protein</fullName>
    </submittedName>
</protein>
<accession>A0A2G8ST25</accession>
<comment type="caution">
    <text evidence="3">The sequence shown here is derived from an EMBL/GenBank/DDBJ whole genome shotgun (WGS) entry which is preliminary data.</text>
</comment>
<evidence type="ECO:0000256" key="2">
    <source>
        <dbReference type="SAM" id="Phobius"/>
    </source>
</evidence>
<feature type="transmembrane region" description="Helical" evidence="2">
    <location>
        <begin position="61"/>
        <end position="83"/>
    </location>
</feature>
<feature type="transmembrane region" description="Helical" evidence="2">
    <location>
        <begin position="226"/>
        <end position="248"/>
    </location>
</feature>
<reference evidence="3 4" key="1">
    <citation type="journal article" date="2015" name="Sci. Rep.">
        <title>Chromosome-level genome map provides insights into diverse defense mechanisms in the medicinal fungus Ganoderma sinense.</title>
        <authorList>
            <person name="Zhu Y."/>
            <person name="Xu J."/>
            <person name="Sun C."/>
            <person name="Zhou S."/>
            <person name="Xu H."/>
            <person name="Nelson D.R."/>
            <person name="Qian J."/>
            <person name="Song J."/>
            <person name="Luo H."/>
            <person name="Xiang L."/>
            <person name="Li Y."/>
            <person name="Xu Z."/>
            <person name="Ji A."/>
            <person name="Wang L."/>
            <person name="Lu S."/>
            <person name="Hayward A."/>
            <person name="Sun W."/>
            <person name="Li X."/>
            <person name="Schwartz D.C."/>
            <person name="Wang Y."/>
            <person name="Chen S."/>
        </authorList>
    </citation>
    <scope>NUCLEOTIDE SEQUENCE [LARGE SCALE GENOMIC DNA]</scope>
    <source>
        <strain evidence="3 4">ZZ0214-1</strain>
    </source>
</reference>
<evidence type="ECO:0000313" key="4">
    <source>
        <dbReference type="Proteomes" id="UP000230002"/>
    </source>
</evidence>
<feature type="transmembrane region" description="Helical" evidence="2">
    <location>
        <begin position="182"/>
        <end position="205"/>
    </location>
</feature>
<dbReference type="AlphaFoldDB" id="A0A2G8ST25"/>
<name>A0A2G8ST25_9APHY</name>
<feature type="compositionally biased region" description="Basic and acidic residues" evidence="1">
    <location>
        <begin position="328"/>
        <end position="339"/>
    </location>
</feature>
<feature type="transmembrane region" description="Helical" evidence="2">
    <location>
        <begin position="25"/>
        <end position="49"/>
    </location>
</feature>
<feature type="transmembrane region" description="Helical" evidence="2">
    <location>
        <begin position="132"/>
        <end position="151"/>
    </location>
</feature>
<dbReference type="OrthoDB" id="2757062at2759"/>
<feature type="region of interest" description="Disordered" evidence="1">
    <location>
        <begin position="313"/>
        <end position="339"/>
    </location>
</feature>
<keyword evidence="2" id="KW-0472">Membrane</keyword>
<keyword evidence="2" id="KW-1133">Transmembrane helix</keyword>
<keyword evidence="4" id="KW-1185">Reference proteome</keyword>
<proteinExistence type="predicted"/>
<feature type="transmembrane region" description="Helical" evidence="2">
    <location>
        <begin position="103"/>
        <end position="120"/>
    </location>
</feature>
<dbReference type="EMBL" id="AYKW01000001">
    <property type="protein sequence ID" value="PIL36718.1"/>
    <property type="molecule type" value="Genomic_DNA"/>
</dbReference>
<keyword evidence="2" id="KW-0812">Transmembrane</keyword>
<dbReference type="Proteomes" id="UP000230002">
    <property type="component" value="Unassembled WGS sequence"/>
</dbReference>
<feature type="transmembrane region" description="Helical" evidence="2">
    <location>
        <begin position="268"/>
        <end position="296"/>
    </location>
</feature>
<evidence type="ECO:0000313" key="3">
    <source>
        <dbReference type="EMBL" id="PIL36718.1"/>
    </source>
</evidence>
<organism evidence="3 4">
    <name type="scientific">Ganoderma sinense ZZ0214-1</name>
    <dbReference type="NCBI Taxonomy" id="1077348"/>
    <lineage>
        <taxon>Eukaryota</taxon>
        <taxon>Fungi</taxon>
        <taxon>Dikarya</taxon>
        <taxon>Basidiomycota</taxon>
        <taxon>Agaricomycotina</taxon>
        <taxon>Agaricomycetes</taxon>
        <taxon>Polyporales</taxon>
        <taxon>Polyporaceae</taxon>
        <taxon>Ganoderma</taxon>
    </lineage>
</organism>